<organism evidence="5 6">
    <name type="scientific">Acetivibrio straminisolvens JCM 21531</name>
    <dbReference type="NCBI Taxonomy" id="1294263"/>
    <lineage>
        <taxon>Bacteria</taxon>
        <taxon>Bacillati</taxon>
        <taxon>Bacillota</taxon>
        <taxon>Clostridia</taxon>
        <taxon>Eubacteriales</taxon>
        <taxon>Oscillospiraceae</taxon>
        <taxon>Acetivibrio</taxon>
    </lineage>
</organism>
<dbReference type="Pfam" id="PF04715">
    <property type="entry name" value="Anth_synt_I_N"/>
    <property type="match status" value="1"/>
</dbReference>
<dbReference type="PRINTS" id="PR00097">
    <property type="entry name" value="ANTSNTHASEII"/>
</dbReference>
<dbReference type="AlphaFoldDB" id="W4V046"/>
<sequence>MRLLLIDNYDSFTYNVYQYLRELGHDVYVFRNDKITLDDIREMSPDAIFLSPGPGTPADAGICIPVIKEFAGKISIFGICLGHQAIGEAFGAVVSHAKTLMHGKTSIIKPLKKGVMKEFDKEFVATRYHSLAIVKETLPDCLEITCESDDGEIMGVVHKVYNIEGVQFHPESVLTVEGKRILQCFLERTSKLIQTCSDNTKKIKQINLLKSNIRQFEQDTFMNIYQYTHKITISESVYQMFRRIAYSIGTDKVFLLESAYGPDIDCTKTIIGLFPSFEIKLDNKKLIVDSDCENIKSVLKKIIGKVYREDNGVFDIDNDRFSNVFNVISKSINQVNMHDLDIMINNGLVGYFGYEYLHYIENVPRKPKNVLNLPDVHLKYFQVLIEVEYNSKEVLIIENRIENREIEGLDEVISLIKNGKDKNSTDDFRLQETDQSTFENEKCEMVVKSNITKERFFDIVAKAKKYIYDGDIFQVQLGQRLTVEGTNIEALDLYDKLRKINPSPYMFFWDSKEYKLIGDSPELQLRIENGEVMIRPIAGTSKGKGHDEISRNNIIEKLKNDAKENAEHIMLVDLARNDIGIMAIPGTVAVTQLMSVEEFSHVFHLTSTVVGRLNKGLNSMEVFEATFPAGTLTGAPKVRAMEIISELESEIRGPYGGAFGFFDFNGNIVSSIIIRTVLKMGEKLYLQASAGIVADSIDENEWMETIYKMKATYTAIEELHTRRFEYAVAE</sequence>
<dbReference type="InterPro" id="IPR019999">
    <property type="entry name" value="Anth_synth_I-like"/>
</dbReference>
<dbReference type="Proteomes" id="UP000019109">
    <property type="component" value="Unassembled WGS sequence"/>
</dbReference>
<dbReference type="SUPFAM" id="SSF56322">
    <property type="entry name" value="ADC synthase"/>
    <property type="match status" value="1"/>
</dbReference>
<feature type="domain" description="Chorismate-utilising enzyme C-terminal" evidence="3">
    <location>
        <begin position="453"/>
        <end position="708"/>
    </location>
</feature>
<dbReference type="InterPro" id="IPR006221">
    <property type="entry name" value="TrpG/PapA_dom"/>
</dbReference>
<gene>
    <name evidence="5" type="ORF">JCM21531_200</name>
</gene>
<dbReference type="InterPro" id="IPR015890">
    <property type="entry name" value="Chorismate_C"/>
</dbReference>
<protein>
    <submittedName>
        <fullName evidence="5">Anthranilate synthase</fullName>
    </submittedName>
</protein>
<dbReference type="InterPro" id="IPR017926">
    <property type="entry name" value="GATASE"/>
</dbReference>
<dbReference type="Pfam" id="PF00425">
    <property type="entry name" value="Chorismate_bind"/>
    <property type="match status" value="1"/>
</dbReference>
<dbReference type="PANTHER" id="PTHR11236:SF9">
    <property type="entry name" value="ANTHRANILATE SYNTHASE COMPONENT 1"/>
    <property type="match status" value="1"/>
</dbReference>
<accession>W4V046</accession>
<dbReference type="SUPFAM" id="SSF52317">
    <property type="entry name" value="Class I glutamine amidotransferase-like"/>
    <property type="match status" value="1"/>
</dbReference>
<dbReference type="Gene3D" id="3.60.120.10">
    <property type="entry name" value="Anthranilate synthase"/>
    <property type="match status" value="1"/>
</dbReference>
<evidence type="ECO:0000259" key="3">
    <source>
        <dbReference type="Pfam" id="PF00425"/>
    </source>
</evidence>
<feature type="domain" description="Anthranilate synthase component I N-terminal" evidence="4">
    <location>
        <begin position="248"/>
        <end position="385"/>
    </location>
</feature>
<evidence type="ECO:0000256" key="1">
    <source>
        <dbReference type="ARBA" id="ARBA00022962"/>
    </source>
</evidence>
<dbReference type="RefSeq" id="WP_054846949.1">
    <property type="nucleotide sequence ID" value="NZ_BAVR01000002.1"/>
</dbReference>
<keyword evidence="6" id="KW-1185">Reference proteome</keyword>
<dbReference type="InterPro" id="IPR006805">
    <property type="entry name" value="Anth_synth_I_N"/>
</dbReference>
<dbReference type="Pfam" id="PF00117">
    <property type="entry name" value="GATase"/>
    <property type="match status" value="1"/>
</dbReference>
<dbReference type="FunFam" id="3.40.50.880:FF:000003">
    <property type="entry name" value="Anthranilate synthase component II"/>
    <property type="match status" value="1"/>
</dbReference>
<evidence type="ECO:0000259" key="4">
    <source>
        <dbReference type="Pfam" id="PF04715"/>
    </source>
</evidence>
<name>W4V046_9FIRM</name>
<comment type="caution">
    <text evidence="5">The sequence shown here is derived from an EMBL/GenBank/DDBJ whole genome shotgun (WGS) entry which is preliminary data.</text>
</comment>
<dbReference type="NCBIfam" id="TIGR00566">
    <property type="entry name" value="trpG_papA"/>
    <property type="match status" value="1"/>
</dbReference>
<keyword evidence="1" id="KW-0315">Glutamine amidotransferase</keyword>
<dbReference type="GO" id="GO:0003824">
    <property type="term" value="F:catalytic activity"/>
    <property type="evidence" value="ECO:0007669"/>
    <property type="project" value="UniProtKB-ARBA"/>
</dbReference>
<evidence type="ECO:0000313" key="6">
    <source>
        <dbReference type="Proteomes" id="UP000019109"/>
    </source>
</evidence>
<dbReference type="PRINTS" id="PR00096">
    <property type="entry name" value="GATASE"/>
</dbReference>
<dbReference type="PANTHER" id="PTHR11236">
    <property type="entry name" value="AMINOBENZOATE/ANTHRANILATE SYNTHASE"/>
    <property type="match status" value="1"/>
</dbReference>
<dbReference type="PROSITE" id="PS51273">
    <property type="entry name" value="GATASE_TYPE_1"/>
    <property type="match status" value="1"/>
</dbReference>
<evidence type="ECO:0000313" key="5">
    <source>
        <dbReference type="EMBL" id="GAE86870.1"/>
    </source>
</evidence>
<proteinExistence type="predicted"/>
<dbReference type="InterPro" id="IPR029062">
    <property type="entry name" value="Class_I_gatase-like"/>
</dbReference>
<dbReference type="STRING" id="1294263.JCM21531_200"/>
<dbReference type="OrthoDB" id="9803598at2"/>
<dbReference type="InterPro" id="IPR005801">
    <property type="entry name" value="ADC_synthase"/>
</dbReference>
<reference evidence="5" key="1">
    <citation type="journal article" date="2014" name="Genome Announc.">
        <title>Draft Genome Sequence of Clostridium straminisolvens Strain JCM 21531T, Isolated from a Cellulose-Degrading Bacterial Community.</title>
        <authorList>
            <person name="Yuki M."/>
            <person name="Oshima K."/>
            <person name="Suda W."/>
            <person name="Sakamoto M."/>
            <person name="Kitamura K."/>
            <person name="Iida T."/>
            <person name="Hattori M."/>
            <person name="Ohkuma M."/>
        </authorList>
    </citation>
    <scope>NUCLEOTIDE SEQUENCE [LARGE SCALE GENOMIC DNA]</scope>
    <source>
        <strain evidence="5">JCM 21531</strain>
    </source>
</reference>
<dbReference type="Gene3D" id="3.40.50.880">
    <property type="match status" value="1"/>
</dbReference>
<dbReference type="PRINTS" id="PR00099">
    <property type="entry name" value="CPSGATASE"/>
</dbReference>
<dbReference type="EMBL" id="BAVR01000002">
    <property type="protein sequence ID" value="GAE86870.1"/>
    <property type="molecule type" value="Genomic_DNA"/>
</dbReference>
<feature type="domain" description="Glutamine amidotransferase" evidence="2">
    <location>
        <begin position="4"/>
        <end position="186"/>
    </location>
</feature>
<evidence type="ECO:0000259" key="2">
    <source>
        <dbReference type="Pfam" id="PF00117"/>
    </source>
</evidence>
<dbReference type="GO" id="GO:0000162">
    <property type="term" value="P:L-tryptophan biosynthetic process"/>
    <property type="evidence" value="ECO:0007669"/>
    <property type="project" value="TreeGrafter"/>
</dbReference>
<dbReference type="CDD" id="cd01743">
    <property type="entry name" value="GATase1_Anthranilate_Synthase"/>
    <property type="match status" value="1"/>
</dbReference>